<evidence type="ECO:0000256" key="12">
    <source>
        <dbReference type="ARBA" id="ARBA00023303"/>
    </source>
</evidence>
<dbReference type="FunFam" id="3.40.50.2300:FF:000188">
    <property type="entry name" value="Glutamate receptor"/>
    <property type="match status" value="1"/>
</dbReference>
<proteinExistence type="inferred from homology"/>
<name>A0AAD8K5G5_TARER</name>
<organism evidence="18 19">
    <name type="scientific">Tagetes erecta</name>
    <name type="common">African marigold</name>
    <dbReference type="NCBI Taxonomy" id="13708"/>
    <lineage>
        <taxon>Eukaryota</taxon>
        <taxon>Viridiplantae</taxon>
        <taxon>Streptophyta</taxon>
        <taxon>Embryophyta</taxon>
        <taxon>Tracheophyta</taxon>
        <taxon>Spermatophyta</taxon>
        <taxon>Magnoliopsida</taxon>
        <taxon>eudicotyledons</taxon>
        <taxon>Gunneridae</taxon>
        <taxon>Pentapetalae</taxon>
        <taxon>asterids</taxon>
        <taxon>campanulids</taxon>
        <taxon>Asterales</taxon>
        <taxon>Asteraceae</taxon>
        <taxon>Asteroideae</taxon>
        <taxon>Heliantheae alliance</taxon>
        <taxon>Tageteae</taxon>
        <taxon>Tagetes</taxon>
    </lineage>
</organism>
<sequence length="849" mass="95592">MAYKRSSINEFLVTFVFLFLLSLLSAKLTMASVTRRVQIITSNTSAIGTIMDMKSRAGKEARVAMEIAIDDFNARTSQNMTLYIRNSKGSLVGAMLEATYLIDTHKVEAFLGLYTMEQVLSIGEIGSKYQIPTFSLFDSVPKRALDRFPFLFQASPSQFGQMKAFVAIMESFRWNHFTFIYEDISSASAEIIHHLMKTIKQSGVQMDNMVKLSPLASSSSLTKELERINMEQCRVFLVHASLETGVRLFQNAKTMGMMEKGYVWITTNLITDLLHTVNSSTFLTMEGVVGIGSFVTDTSSQFQDFSTKFQTKFKIEQPEETDNMPGIFAVHAYDATWIASLALSKKNMSGKRLLDTVSSISFSGITGEVQFVNKKLTAAHRFRIINVIGKYYREVGFWSEGLGFSEAVNDKAAYDTSLQSLGHIFWPGRPLHTPQGRVVPTSINPLRVGVPTMAVFKKFVEVKYDHMHHNFTCIGYSIELFKETVKRLPYYLSYEFHPFNGSYDSLVEQVYLKKFDAVVGDVSVVSRRYQYAEFTHPYTETGLMMVVPVISHHEQWLFVKPFTLSMWALTIVIYIYNGFVLWLIERKHSPELQGSALNQAGILLCLSFTRLFSLNGDQLNNNLTRMVTVAWLFVAIIVGQCYTASLTSMLTVRSLAPKVADYETLKNTNAAVGYGRGAHVASYLVDVLGFKNENIRDFTSPDEYAHALQNKEIAAVFLEAPFSKLFLARYCKSFIVADTFGEGGFAFVLPKGSFMVTDFTKALLNVSESGTLQNIEKRMLGSEQCVDMESVHDEYGRLGLSSFWTLFILTGGTTTLALAIHVIITLRHRSFQMLDNCILCIKRDNSPRT</sequence>
<evidence type="ECO:0000256" key="1">
    <source>
        <dbReference type="ARBA" id="ARBA00004141"/>
    </source>
</evidence>
<keyword evidence="5 16" id="KW-0732">Signal</keyword>
<dbReference type="SUPFAM" id="SSF53850">
    <property type="entry name" value="Periplasmic binding protein-like II"/>
    <property type="match status" value="1"/>
</dbReference>
<accession>A0AAD8K5G5</accession>
<keyword evidence="19" id="KW-1185">Reference proteome</keyword>
<keyword evidence="11 13" id="KW-1071">Ligand-gated ion channel</keyword>
<keyword evidence="4 15" id="KW-0812">Transmembrane</keyword>
<dbReference type="Gene3D" id="1.10.287.70">
    <property type="match status" value="1"/>
</dbReference>
<keyword evidence="14" id="KW-1015">Disulfide bond</keyword>
<dbReference type="InterPro" id="IPR017103">
    <property type="entry name" value="Iontropic_Glu_rcpt_pln"/>
</dbReference>
<keyword evidence="12 13" id="KW-0407">Ion channel</keyword>
<dbReference type="PIRSF" id="PIRSF037090">
    <property type="entry name" value="Iontro_Glu-like_rcpt_pln"/>
    <property type="match status" value="1"/>
</dbReference>
<keyword evidence="8 13" id="KW-0472">Membrane</keyword>
<feature type="transmembrane region" description="Helical" evidence="15">
    <location>
        <begin position="564"/>
        <end position="584"/>
    </location>
</feature>
<evidence type="ECO:0000256" key="5">
    <source>
        <dbReference type="ARBA" id="ARBA00022729"/>
    </source>
</evidence>
<protein>
    <recommendedName>
        <fullName evidence="13">Glutamate receptor</fullName>
    </recommendedName>
</protein>
<evidence type="ECO:0000256" key="15">
    <source>
        <dbReference type="SAM" id="Phobius"/>
    </source>
</evidence>
<dbReference type="PANTHER" id="PTHR18966">
    <property type="entry name" value="IONOTROPIC GLUTAMATE RECEPTOR"/>
    <property type="match status" value="1"/>
</dbReference>
<reference evidence="18" key="1">
    <citation type="journal article" date="2023" name="bioRxiv">
        <title>Improved chromosome-level genome assembly for marigold (Tagetes erecta).</title>
        <authorList>
            <person name="Jiang F."/>
            <person name="Yuan L."/>
            <person name="Wang S."/>
            <person name="Wang H."/>
            <person name="Xu D."/>
            <person name="Wang A."/>
            <person name="Fan W."/>
        </authorList>
    </citation>
    <scope>NUCLEOTIDE SEQUENCE</scope>
    <source>
        <strain evidence="18">WSJ</strain>
        <tissue evidence="18">Leaf</tissue>
    </source>
</reference>
<dbReference type="InterPro" id="IPR028082">
    <property type="entry name" value="Peripla_BP_I"/>
</dbReference>
<feature type="transmembrane region" description="Helical" evidence="15">
    <location>
        <begin position="626"/>
        <end position="645"/>
    </location>
</feature>
<evidence type="ECO:0000313" key="19">
    <source>
        <dbReference type="Proteomes" id="UP001229421"/>
    </source>
</evidence>
<keyword evidence="10" id="KW-0325">Glycoprotein</keyword>
<evidence type="ECO:0000256" key="3">
    <source>
        <dbReference type="ARBA" id="ARBA00022448"/>
    </source>
</evidence>
<evidence type="ECO:0000256" key="10">
    <source>
        <dbReference type="ARBA" id="ARBA00023180"/>
    </source>
</evidence>
<dbReference type="InterPro" id="IPR044440">
    <property type="entry name" value="GABAb_receptor_plant_PBP1"/>
</dbReference>
<evidence type="ECO:0000313" key="18">
    <source>
        <dbReference type="EMBL" id="KAK1416739.1"/>
    </source>
</evidence>
<evidence type="ECO:0000259" key="17">
    <source>
        <dbReference type="SMART" id="SM00079"/>
    </source>
</evidence>
<feature type="chain" id="PRO_5042260201" description="Glutamate receptor" evidence="16">
    <location>
        <begin position="32"/>
        <end position="849"/>
    </location>
</feature>
<keyword evidence="3 13" id="KW-0813">Transport</keyword>
<feature type="signal peptide" evidence="16">
    <location>
        <begin position="1"/>
        <end position="31"/>
    </location>
</feature>
<evidence type="ECO:0000256" key="11">
    <source>
        <dbReference type="ARBA" id="ARBA00023286"/>
    </source>
</evidence>
<dbReference type="InterPro" id="IPR001320">
    <property type="entry name" value="Iontro_rcpt_C"/>
</dbReference>
<dbReference type="InterPro" id="IPR001828">
    <property type="entry name" value="ANF_lig-bd_rcpt"/>
</dbReference>
<feature type="disulfide bond" evidence="14">
    <location>
        <begin position="731"/>
        <end position="785"/>
    </location>
</feature>
<comment type="function">
    <text evidence="13">Glutamate-gated receptor that probably acts as non-selective cation channel.</text>
</comment>
<evidence type="ECO:0000256" key="2">
    <source>
        <dbReference type="ARBA" id="ARBA00008685"/>
    </source>
</evidence>
<keyword evidence="7 13" id="KW-0406">Ion transport</keyword>
<comment type="caution">
    <text evidence="18">The sequence shown here is derived from an EMBL/GenBank/DDBJ whole genome shotgun (WGS) entry which is preliminary data.</text>
</comment>
<evidence type="ECO:0000256" key="8">
    <source>
        <dbReference type="ARBA" id="ARBA00023136"/>
    </source>
</evidence>
<feature type="domain" description="Ionotropic glutamate receptor C-terminal" evidence="17">
    <location>
        <begin position="447"/>
        <end position="782"/>
    </location>
</feature>
<dbReference type="InterPro" id="IPR015683">
    <property type="entry name" value="Ionotropic_Glu_rcpt"/>
</dbReference>
<dbReference type="FunFam" id="3.40.190.10:FF:000054">
    <property type="entry name" value="Glutamate receptor"/>
    <property type="match status" value="1"/>
</dbReference>
<dbReference type="CDD" id="cd19990">
    <property type="entry name" value="PBP1_GABAb_receptor_plant"/>
    <property type="match status" value="1"/>
</dbReference>
<feature type="transmembrane region" description="Helical" evidence="15">
    <location>
        <begin position="803"/>
        <end position="824"/>
    </location>
</feature>
<dbReference type="Pfam" id="PF01094">
    <property type="entry name" value="ANF_receptor"/>
    <property type="match status" value="1"/>
</dbReference>
<dbReference type="AlphaFoldDB" id="A0AAD8K5G5"/>
<keyword evidence="9 13" id="KW-0675">Receptor</keyword>
<dbReference type="FunFam" id="1.10.287.70:FF:000172">
    <property type="entry name" value="Glutamate receptor"/>
    <property type="match status" value="1"/>
</dbReference>
<evidence type="ECO:0000256" key="7">
    <source>
        <dbReference type="ARBA" id="ARBA00023065"/>
    </source>
</evidence>
<dbReference type="Pfam" id="PF00060">
    <property type="entry name" value="Lig_chan"/>
    <property type="match status" value="1"/>
</dbReference>
<dbReference type="GO" id="GO:0015276">
    <property type="term" value="F:ligand-gated monoatomic ion channel activity"/>
    <property type="evidence" value="ECO:0007669"/>
    <property type="project" value="InterPro"/>
</dbReference>
<dbReference type="Gene3D" id="3.40.190.10">
    <property type="entry name" value="Periplasmic binding protein-like II"/>
    <property type="match status" value="1"/>
</dbReference>
<dbReference type="Proteomes" id="UP001229421">
    <property type="component" value="Unassembled WGS sequence"/>
</dbReference>
<gene>
    <name evidence="18" type="ORF">QVD17_25855</name>
</gene>
<dbReference type="GO" id="GO:0016020">
    <property type="term" value="C:membrane"/>
    <property type="evidence" value="ECO:0007669"/>
    <property type="project" value="UniProtKB-SubCell"/>
</dbReference>
<evidence type="ECO:0000256" key="14">
    <source>
        <dbReference type="PIRSR" id="PIRSR037090-50"/>
    </source>
</evidence>
<dbReference type="CDD" id="cd13686">
    <property type="entry name" value="GluR_Plant"/>
    <property type="match status" value="1"/>
</dbReference>
<dbReference type="Gene3D" id="3.40.50.2300">
    <property type="match status" value="2"/>
</dbReference>
<evidence type="ECO:0000256" key="13">
    <source>
        <dbReference type="PIRNR" id="PIRNR037090"/>
    </source>
</evidence>
<evidence type="ECO:0000256" key="4">
    <source>
        <dbReference type="ARBA" id="ARBA00022692"/>
    </source>
</evidence>
<comment type="similarity">
    <text evidence="2 13">Belongs to the glutamate-gated ion channel (TC 1.A.10.1) family.</text>
</comment>
<comment type="subcellular location">
    <subcellularLocation>
        <location evidence="1">Membrane</location>
        <topology evidence="1">Multi-pass membrane protein</topology>
    </subcellularLocation>
</comment>
<keyword evidence="6 15" id="KW-1133">Transmembrane helix</keyword>
<dbReference type="SUPFAM" id="SSF53822">
    <property type="entry name" value="Periplasmic binding protein-like I"/>
    <property type="match status" value="1"/>
</dbReference>
<evidence type="ECO:0000256" key="16">
    <source>
        <dbReference type="SAM" id="SignalP"/>
    </source>
</evidence>
<evidence type="ECO:0000256" key="9">
    <source>
        <dbReference type="ARBA" id="ARBA00023170"/>
    </source>
</evidence>
<dbReference type="SMART" id="SM00079">
    <property type="entry name" value="PBPe"/>
    <property type="match status" value="1"/>
</dbReference>
<evidence type="ECO:0000256" key="6">
    <source>
        <dbReference type="ARBA" id="ARBA00022989"/>
    </source>
</evidence>
<dbReference type="EMBL" id="JAUHHV010000007">
    <property type="protein sequence ID" value="KAK1416739.1"/>
    <property type="molecule type" value="Genomic_DNA"/>
</dbReference>